<evidence type="ECO:0000313" key="1">
    <source>
        <dbReference type="EMBL" id="KIK47744.1"/>
    </source>
</evidence>
<dbReference type="HOGENOM" id="CLU_2905653_0_0_1"/>
<keyword evidence="2" id="KW-1185">Reference proteome</keyword>
<dbReference type="AlphaFoldDB" id="A0A0D0BD58"/>
<sequence length="62" mass="6935">MRPASSLWASVSKLISRSYAPGTSMHHASCMHHLRESLDMCCKTLWFVPHSAFRCNIATAIT</sequence>
<organism evidence="1 2">
    <name type="scientific">Suillus luteus UH-Slu-Lm8-n1</name>
    <dbReference type="NCBI Taxonomy" id="930992"/>
    <lineage>
        <taxon>Eukaryota</taxon>
        <taxon>Fungi</taxon>
        <taxon>Dikarya</taxon>
        <taxon>Basidiomycota</taxon>
        <taxon>Agaricomycotina</taxon>
        <taxon>Agaricomycetes</taxon>
        <taxon>Agaricomycetidae</taxon>
        <taxon>Boletales</taxon>
        <taxon>Suillineae</taxon>
        <taxon>Suillaceae</taxon>
        <taxon>Suillus</taxon>
    </lineage>
</organism>
<dbReference type="Proteomes" id="UP000054485">
    <property type="component" value="Unassembled WGS sequence"/>
</dbReference>
<reference evidence="2" key="2">
    <citation type="submission" date="2015-01" db="EMBL/GenBank/DDBJ databases">
        <title>Evolutionary Origins and Diversification of the Mycorrhizal Mutualists.</title>
        <authorList>
            <consortium name="DOE Joint Genome Institute"/>
            <consortium name="Mycorrhizal Genomics Consortium"/>
            <person name="Kohler A."/>
            <person name="Kuo A."/>
            <person name="Nagy L.G."/>
            <person name="Floudas D."/>
            <person name="Copeland A."/>
            <person name="Barry K.W."/>
            <person name="Cichocki N."/>
            <person name="Veneault-Fourrey C."/>
            <person name="LaButti K."/>
            <person name="Lindquist E.A."/>
            <person name="Lipzen A."/>
            <person name="Lundell T."/>
            <person name="Morin E."/>
            <person name="Murat C."/>
            <person name="Riley R."/>
            <person name="Ohm R."/>
            <person name="Sun H."/>
            <person name="Tunlid A."/>
            <person name="Henrissat B."/>
            <person name="Grigoriev I.V."/>
            <person name="Hibbett D.S."/>
            <person name="Martin F."/>
        </authorList>
    </citation>
    <scope>NUCLEOTIDE SEQUENCE [LARGE SCALE GENOMIC DNA]</scope>
    <source>
        <strain evidence="2">UH-Slu-Lm8-n1</strain>
    </source>
</reference>
<accession>A0A0D0BD58</accession>
<reference evidence="1 2" key="1">
    <citation type="submission" date="2014-04" db="EMBL/GenBank/DDBJ databases">
        <authorList>
            <consortium name="DOE Joint Genome Institute"/>
            <person name="Kuo A."/>
            <person name="Ruytinx J."/>
            <person name="Rineau F."/>
            <person name="Colpaert J."/>
            <person name="Kohler A."/>
            <person name="Nagy L.G."/>
            <person name="Floudas D."/>
            <person name="Copeland A."/>
            <person name="Barry K.W."/>
            <person name="Cichocki N."/>
            <person name="Veneault-Fourrey C."/>
            <person name="LaButti K."/>
            <person name="Lindquist E.A."/>
            <person name="Lipzen A."/>
            <person name="Lundell T."/>
            <person name="Morin E."/>
            <person name="Murat C."/>
            <person name="Sun H."/>
            <person name="Tunlid A."/>
            <person name="Henrissat B."/>
            <person name="Grigoriev I.V."/>
            <person name="Hibbett D.S."/>
            <person name="Martin F."/>
            <person name="Nordberg H.P."/>
            <person name="Cantor M.N."/>
            <person name="Hua S.X."/>
        </authorList>
    </citation>
    <scope>NUCLEOTIDE SEQUENCE [LARGE SCALE GENOMIC DNA]</scope>
    <source>
        <strain evidence="1 2">UH-Slu-Lm8-n1</strain>
    </source>
</reference>
<name>A0A0D0BD58_9AGAM</name>
<dbReference type="EMBL" id="KN835144">
    <property type="protein sequence ID" value="KIK47744.1"/>
    <property type="molecule type" value="Genomic_DNA"/>
</dbReference>
<protein>
    <submittedName>
        <fullName evidence="1">Uncharacterized protein</fullName>
    </submittedName>
</protein>
<proteinExistence type="predicted"/>
<gene>
    <name evidence="1" type="ORF">CY34DRAFT_799046</name>
</gene>
<dbReference type="InParanoid" id="A0A0D0BD58"/>
<evidence type="ECO:0000313" key="2">
    <source>
        <dbReference type="Proteomes" id="UP000054485"/>
    </source>
</evidence>